<name>K9WDF0_9CYAN</name>
<keyword evidence="1" id="KW-1133">Transmembrane helix</keyword>
<dbReference type="KEGG" id="mic:Mic7113_2637"/>
<dbReference type="Proteomes" id="UP000010471">
    <property type="component" value="Chromosome"/>
</dbReference>
<dbReference type="EMBL" id="CP003630">
    <property type="protein sequence ID" value="AFZ18425.1"/>
    <property type="molecule type" value="Genomic_DNA"/>
</dbReference>
<gene>
    <name evidence="2" type="ORF">Mic7113_2637</name>
</gene>
<accession>K9WDF0</accession>
<evidence type="ECO:0000256" key="1">
    <source>
        <dbReference type="SAM" id="Phobius"/>
    </source>
</evidence>
<evidence type="ECO:0000313" key="2">
    <source>
        <dbReference type="EMBL" id="AFZ18425.1"/>
    </source>
</evidence>
<evidence type="ECO:0000313" key="3">
    <source>
        <dbReference type="Proteomes" id="UP000010471"/>
    </source>
</evidence>
<dbReference type="OrthoDB" id="569590at2"/>
<keyword evidence="1" id="KW-0812">Transmembrane</keyword>
<dbReference type="STRING" id="1173027.Mic7113_2637"/>
<organism evidence="2 3">
    <name type="scientific">Allocoleopsis franciscana PCC 7113</name>
    <dbReference type="NCBI Taxonomy" id="1173027"/>
    <lineage>
        <taxon>Bacteria</taxon>
        <taxon>Bacillati</taxon>
        <taxon>Cyanobacteriota</taxon>
        <taxon>Cyanophyceae</taxon>
        <taxon>Coleofasciculales</taxon>
        <taxon>Coleofasciculaceae</taxon>
        <taxon>Allocoleopsis</taxon>
        <taxon>Allocoleopsis franciscana</taxon>
    </lineage>
</organism>
<feature type="transmembrane region" description="Helical" evidence="1">
    <location>
        <begin position="79"/>
        <end position="100"/>
    </location>
</feature>
<sequence length="439" mass="49406">MAGFNLPFKFPFRKAQNISGIDPSLKSKQPVILKPSIPSPPASKSFAELEREVEAQYHATYPHKQPVPQKAKRGVLSKIIWMGILLGIPVGVVWVANLPYPVIRRPVAQKAPILLLPSYMNMEANYRQAITSVEQAEQLIENPTSPADLHRGEQKVKEAQKNLDALPVWFLNDWPEYRAWWYDWRFSIYGFNAARTKVGQLDAKVFQEKNAQTSLTQSEQDILKAKQQYQQASTPIDKQAAISSWRSAINQLEQVPSITLAGKTAKAKLEDYQRDVQEIVGLAAGNERVSTLITAARQFSWEAAKAGQNPPHTVAEWEQVENLWEQAIAQLQQIRSDDLTGYAEAQKLLAQYNRNLGQVKIRQQAEQASVEALQQSQSKIERLLASIPADAQSVNRNYTISELQGIIYELEKVQNGTTAYLKAQSLLLSAQNKLKQLQP</sequence>
<keyword evidence="1" id="KW-0472">Membrane</keyword>
<dbReference type="eggNOG" id="COG0457">
    <property type="taxonomic scope" value="Bacteria"/>
</dbReference>
<dbReference type="AlphaFoldDB" id="K9WDF0"/>
<dbReference type="RefSeq" id="WP_015182574.1">
    <property type="nucleotide sequence ID" value="NC_019738.1"/>
</dbReference>
<keyword evidence="3" id="KW-1185">Reference proteome</keyword>
<dbReference type="PATRIC" id="fig|1173027.3.peg.2901"/>
<dbReference type="HOGENOM" id="CLU_050199_0_0_3"/>
<protein>
    <submittedName>
        <fullName evidence="2">Uncharacterized protein</fullName>
    </submittedName>
</protein>
<proteinExistence type="predicted"/>
<reference evidence="2 3" key="1">
    <citation type="submission" date="2012-06" db="EMBL/GenBank/DDBJ databases">
        <title>Finished chromosome of genome of Microcoleus sp. PCC 7113.</title>
        <authorList>
            <consortium name="US DOE Joint Genome Institute"/>
            <person name="Gugger M."/>
            <person name="Coursin T."/>
            <person name="Rippka R."/>
            <person name="Tandeau De Marsac N."/>
            <person name="Huntemann M."/>
            <person name="Wei C.-L."/>
            <person name="Han J."/>
            <person name="Detter J.C."/>
            <person name="Han C."/>
            <person name="Tapia R."/>
            <person name="Chen A."/>
            <person name="Kyrpides N."/>
            <person name="Mavromatis K."/>
            <person name="Markowitz V."/>
            <person name="Szeto E."/>
            <person name="Ivanova N."/>
            <person name="Pagani I."/>
            <person name="Pati A."/>
            <person name="Goodwin L."/>
            <person name="Nordberg H.P."/>
            <person name="Cantor M.N."/>
            <person name="Hua S.X."/>
            <person name="Woyke T."/>
            <person name="Kerfeld C.A."/>
        </authorList>
    </citation>
    <scope>NUCLEOTIDE SEQUENCE [LARGE SCALE GENOMIC DNA]</scope>
    <source>
        <strain evidence="2 3">PCC 7113</strain>
    </source>
</reference>